<dbReference type="PROSITE" id="PS50011">
    <property type="entry name" value="PROTEIN_KINASE_DOM"/>
    <property type="match status" value="1"/>
</dbReference>
<proteinExistence type="predicted"/>
<dbReference type="SMART" id="SM00220">
    <property type="entry name" value="S_TKc"/>
    <property type="match status" value="1"/>
</dbReference>
<accession>A0ABT2JVM4</accession>
<dbReference type="CDD" id="cd14014">
    <property type="entry name" value="STKc_PknB_like"/>
    <property type="match status" value="1"/>
</dbReference>
<keyword evidence="9" id="KW-1185">Reference proteome</keyword>
<feature type="region of interest" description="Disordered" evidence="6">
    <location>
        <begin position="585"/>
        <end position="626"/>
    </location>
</feature>
<evidence type="ECO:0000313" key="8">
    <source>
        <dbReference type="EMBL" id="MCT2591791.1"/>
    </source>
</evidence>
<dbReference type="Gene3D" id="1.10.510.10">
    <property type="entry name" value="Transferase(Phosphotransferase) domain 1"/>
    <property type="match status" value="1"/>
</dbReference>
<evidence type="ECO:0000259" key="7">
    <source>
        <dbReference type="PROSITE" id="PS50011"/>
    </source>
</evidence>
<protein>
    <submittedName>
        <fullName evidence="8">Serine/threonine-protein kinase</fullName>
    </submittedName>
</protein>
<dbReference type="PANTHER" id="PTHR43289:SF34">
    <property type="entry name" value="SERINE_THREONINE-PROTEIN KINASE YBDM-RELATED"/>
    <property type="match status" value="1"/>
</dbReference>
<name>A0ABT2JVM4_9ACTN</name>
<dbReference type="Pfam" id="PF13360">
    <property type="entry name" value="PQQ_2"/>
    <property type="match status" value="2"/>
</dbReference>
<feature type="binding site" evidence="5">
    <location>
        <position position="44"/>
    </location>
    <ligand>
        <name>ATP</name>
        <dbReference type="ChEBI" id="CHEBI:30616"/>
    </ligand>
</feature>
<evidence type="ECO:0000256" key="5">
    <source>
        <dbReference type="PROSITE-ProRule" id="PRU10141"/>
    </source>
</evidence>
<dbReference type="GO" id="GO:0016301">
    <property type="term" value="F:kinase activity"/>
    <property type="evidence" value="ECO:0007669"/>
    <property type="project" value="UniProtKB-KW"/>
</dbReference>
<dbReference type="InterPro" id="IPR017441">
    <property type="entry name" value="Protein_kinase_ATP_BS"/>
</dbReference>
<feature type="compositionally biased region" description="Low complexity" evidence="6">
    <location>
        <begin position="592"/>
        <end position="601"/>
    </location>
</feature>
<dbReference type="PANTHER" id="PTHR43289">
    <property type="entry name" value="MITOGEN-ACTIVATED PROTEIN KINASE KINASE KINASE 20-RELATED"/>
    <property type="match status" value="1"/>
</dbReference>
<dbReference type="InterPro" id="IPR002372">
    <property type="entry name" value="PQQ_rpt_dom"/>
</dbReference>
<evidence type="ECO:0000256" key="2">
    <source>
        <dbReference type="ARBA" id="ARBA00022741"/>
    </source>
</evidence>
<dbReference type="InterPro" id="IPR011009">
    <property type="entry name" value="Kinase-like_dom_sf"/>
</dbReference>
<dbReference type="InterPro" id="IPR000719">
    <property type="entry name" value="Prot_kinase_dom"/>
</dbReference>
<evidence type="ECO:0000313" key="9">
    <source>
        <dbReference type="Proteomes" id="UP001156389"/>
    </source>
</evidence>
<evidence type="ECO:0000256" key="3">
    <source>
        <dbReference type="ARBA" id="ARBA00022777"/>
    </source>
</evidence>
<gene>
    <name evidence="8" type="ORF">LHJ74_18130</name>
</gene>
<keyword evidence="4 5" id="KW-0067">ATP-binding</keyword>
<evidence type="ECO:0000256" key="1">
    <source>
        <dbReference type="ARBA" id="ARBA00022679"/>
    </source>
</evidence>
<dbReference type="Pfam" id="PF00069">
    <property type="entry name" value="Pkinase"/>
    <property type="match status" value="1"/>
</dbReference>
<evidence type="ECO:0000256" key="4">
    <source>
        <dbReference type="ARBA" id="ARBA00022840"/>
    </source>
</evidence>
<organism evidence="8 9">
    <name type="scientific">Streptomyces gossypii</name>
    <dbReference type="NCBI Taxonomy" id="2883101"/>
    <lineage>
        <taxon>Bacteria</taxon>
        <taxon>Bacillati</taxon>
        <taxon>Actinomycetota</taxon>
        <taxon>Actinomycetes</taxon>
        <taxon>Kitasatosporales</taxon>
        <taxon>Streptomycetaceae</taxon>
        <taxon>Streptomyces</taxon>
    </lineage>
</organism>
<feature type="region of interest" description="Disordered" evidence="6">
    <location>
        <begin position="347"/>
        <end position="371"/>
    </location>
</feature>
<dbReference type="PROSITE" id="PS00108">
    <property type="entry name" value="PROTEIN_KINASE_ST"/>
    <property type="match status" value="1"/>
</dbReference>
<dbReference type="InterPro" id="IPR011047">
    <property type="entry name" value="Quinoprotein_ADH-like_sf"/>
</dbReference>
<sequence length="726" mass="74308">METLRPEDPARLGPYRLVGLLGSGGMGQVYLGRDDRTGRAAAVKVLRAELADDTGMAQRFLREAESAASVRSAGVARVLGSGTEAGRQWIATEFLAGPTLDRAVERYGPLGATPVRALTAALARTLRDIHAAGLVHRDLKPANIVLTSQGPRVIDFGIARPEHGLTLTATGQTPATPGYAPPEQVLGRRTGPAGDMFSLGAVLAFASSGQRAYDGGHVAAVQYQVVHGEPELGAVPLEFRELARSCLAGDPAERPGPAQVARTLAAPRRDRRVWGTGPLAEDIAEREHTAARRLAAAPPSVEPHSAGPVPEGPTRRRVAAALAGGGTLVAAGGGGLAWWLLRGRGTEGGDGGDGDAPSGQRPWDAEPLADYTEGTAPQPLWGPLDVAAAGAPAPLPVRDMVVVAAAGGGLAAYGVRDGKRRWRRSDADPATRVLAPAQGLVLTADGEGALVALGTRDGTPEWTAARADAAVLLAADRTAVYLLTRQGELRAVGLKSRRALWTVRTPVRASPENPAAAAVAEGRLVLCGSDGKVAALDTADGRRAWGPREGGPDVLAPALADGTAFLGGRELTAIGLTDGREKWSQAAASEKGWGAPSLSPASGGGSDGSSAGGSADGSDGTGGDGRTLYAVDGTELYARAASDGGDVWTLSLNFEDLPRDAPVVQGNSAWAVADTSGDAGVAAADTRIGKTAWVYTQQGDGRARMAGAGNRIFLTQAGQLTAMPVC</sequence>
<dbReference type="Proteomes" id="UP001156389">
    <property type="component" value="Unassembled WGS sequence"/>
</dbReference>
<dbReference type="InterPro" id="IPR008271">
    <property type="entry name" value="Ser/Thr_kinase_AS"/>
</dbReference>
<dbReference type="SUPFAM" id="SSF50998">
    <property type="entry name" value="Quinoprotein alcohol dehydrogenase-like"/>
    <property type="match status" value="1"/>
</dbReference>
<dbReference type="SUPFAM" id="SSF56112">
    <property type="entry name" value="Protein kinase-like (PK-like)"/>
    <property type="match status" value="1"/>
</dbReference>
<dbReference type="InterPro" id="IPR015943">
    <property type="entry name" value="WD40/YVTN_repeat-like_dom_sf"/>
</dbReference>
<keyword evidence="3 8" id="KW-0418">Kinase</keyword>
<feature type="domain" description="Protein kinase" evidence="7">
    <location>
        <begin position="15"/>
        <end position="269"/>
    </location>
</feature>
<dbReference type="Gene3D" id="2.130.10.10">
    <property type="entry name" value="YVTN repeat-like/Quinoprotein amine dehydrogenase"/>
    <property type="match status" value="1"/>
</dbReference>
<dbReference type="Gene3D" id="2.40.128.630">
    <property type="match status" value="1"/>
</dbReference>
<dbReference type="EMBL" id="JAJAGO010000008">
    <property type="protein sequence ID" value="MCT2591791.1"/>
    <property type="molecule type" value="Genomic_DNA"/>
</dbReference>
<feature type="compositionally biased region" description="Gly residues" evidence="6">
    <location>
        <begin position="602"/>
        <end position="625"/>
    </location>
</feature>
<comment type="caution">
    <text evidence="8">The sequence shown here is derived from an EMBL/GenBank/DDBJ whole genome shotgun (WGS) entry which is preliminary data.</text>
</comment>
<dbReference type="Gene3D" id="3.30.200.20">
    <property type="entry name" value="Phosphorylase Kinase, domain 1"/>
    <property type="match status" value="1"/>
</dbReference>
<reference evidence="8 9" key="1">
    <citation type="submission" date="2021-10" db="EMBL/GenBank/DDBJ databases">
        <title>Streptomyces gossypii sp. nov., isolated from soil collected from cotton field.</title>
        <authorList>
            <person name="Ge X."/>
            <person name="Chen X."/>
            <person name="Liu W."/>
        </authorList>
    </citation>
    <scope>NUCLEOTIDE SEQUENCE [LARGE SCALE GENOMIC DNA]</scope>
    <source>
        <strain evidence="8 9">N2-109</strain>
    </source>
</reference>
<dbReference type="RefSeq" id="WP_260219127.1">
    <property type="nucleotide sequence ID" value="NZ_JAJAGO010000008.1"/>
</dbReference>
<feature type="region of interest" description="Disordered" evidence="6">
    <location>
        <begin position="289"/>
        <end position="313"/>
    </location>
</feature>
<dbReference type="PROSITE" id="PS00107">
    <property type="entry name" value="PROTEIN_KINASE_ATP"/>
    <property type="match status" value="1"/>
</dbReference>
<dbReference type="SMART" id="SM00564">
    <property type="entry name" value="PQQ"/>
    <property type="match status" value="6"/>
</dbReference>
<dbReference type="InterPro" id="IPR018391">
    <property type="entry name" value="PQQ_b-propeller_rpt"/>
</dbReference>
<keyword evidence="1" id="KW-0808">Transferase</keyword>
<keyword evidence="2 5" id="KW-0547">Nucleotide-binding</keyword>
<evidence type="ECO:0000256" key="6">
    <source>
        <dbReference type="SAM" id="MobiDB-lite"/>
    </source>
</evidence>